<feature type="region of interest" description="Disordered" evidence="3">
    <location>
        <begin position="239"/>
        <end position="327"/>
    </location>
</feature>
<dbReference type="PANTHER" id="PTHR48027">
    <property type="entry name" value="HETEROGENEOUS NUCLEAR RIBONUCLEOPROTEIN 87F-RELATED"/>
    <property type="match status" value="1"/>
</dbReference>
<feature type="compositionally biased region" description="Basic and acidic residues" evidence="3">
    <location>
        <begin position="1"/>
        <end position="17"/>
    </location>
</feature>
<name>A0ABN9VLD4_9DINO</name>
<keyword evidence="1 2" id="KW-0694">RNA-binding</keyword>
<feature type="region of interest" description="Disordered" evidence="3">
    <location>
        <begin position="1"/>
        <end position="52"/>
    </location>
</feature>
<protein>
    <recommendedName>
        <fullName evidence="4">RRM domain-containing protein</fullName>
    </recommendedName>
</protein>
<dbReference type="Proteomes" id="UP001189429">
    <property type="component" value="Unassembled WGS sequence"/>
</dbReference>
<comment type="caution">
    <text evidence="5">The sequence shown here is derived from an EMBL/GenBank/DDBJ whole genome shotgun (WGS) entry which is preliminary data.</text>
</comment>
<dbReference type="SUPFAM" id="SSF54928">
    <property type="entry name" value="RNA-binding domain, RBD"/>
    <property type="match status" value="2"/>
</dbReference>
<gene>
    <name evidence="5" type="ORF">PCOR1329_LOCUS59134</name>
</gene>
<evidence type="ECO:0000256" key="3">
    <source>
        <dbReference type="SAM" id="MobiDB-lite"/>
    </source>
</evidence>
<reference evidence="5" key="1">
    <citation type="submission" date="2023-10" db="EMBL/GenBank/DDBJ databases">
        <authorList>
            <person name="Chen Y."/>
            <person name="Shah S."/>
            <person name="Dougan E. K."/>
            <person name="Thang M."/>
            <person name="Chan C."/>
        </authorList>
    </citation>
    <scope>NUCLEOTIDE SEQUENCE [LARGE SCALE GENOMIC DNA]</scope>
</reference>
<dbReference type="Pfam" id="PF00076">
    <property type="entry name" value="RRM_1"/>
    <property type="match status" value="2"/>
</dbReference>
<evidence type="ECO:0000256" key="1">
    <source>
        <dbReference type="ARBA" id="ARBA00022884"/>
    </source>
</evidence>
<dbReference type="SMART" id="SM00360">
    <property type="entry name" value="RRM"/>
    <property type="match status" value="2"/>
</dbReference>
<evidence type="ECO:0000256" key="2">
    <source>
        <dbReference type="PROSITE-ProRule" id="PRU00176"/>
    </source>
</evidence>
<dbReference type="EMBL" id="CAUYUJ010017362">
    <property type="protein sequence ID" value="CAK0874143.1"/>
    <property type="molecule type" value="Genomic_DNA"/>
</dbReference>
<evidence type="ECO:0000313" key="5">
    <source>
        <dbReference type="EMBL" id="CAK0874143.1"/>
    </source>
</evidence>
<proteinExistence type="predicted"/>
<dbReference type="InterPro" id="IPR035979">
    <property type="entry name" value="RBD_domain_sf"/>
</dbReference>
<feature type="compositionally biased region" description="Basic and acidic residues" evidence="3">
    <location>
        <begin position="239"/>
        <end position="250"/>
    </location>
</feature>
<dbReference type="InterPro" id="IPR052462">
    <property type="entry name" value="SLIRP/GR-RBP-like"/>
</dbReference>
<sequence length="734" mass="76874">MKREKRAAAKGTRRPDDEHEDDEGGEAAPVEPARCQPEKRKRKAAAQAEDGESGDLYQHRVFVRGLPSTTSEKALQKLFGVFGEVRAVRLVRNSRLVFRGSAFVSYGDEDSASSALQLDGGDYKGHTLHVATAEPPKKAPSLRVYVGNVPWEADEKTLRKDFGECGEISKLKMIKDGKRSFKGSLWITYASEEGVGAALAYSGTDYCGRTLVVRRADAMDAPCDAEPEPELEEKALQREVRRARARRGDGGDPAAAAAAGGRSDARAGRGRGRGAGAGSGGARMSPAAQAAEQKVGGATKRFDPTKQARRRGHRAERAGLRGRPMAPPEAQLQGLRAENAQLLAENIWLHAAAAAASGDMASRIVQQGLEVEGFYQERRRVVEEVAGLAAALPAGASAAAAAAGGAARLRAALEEARALLVEQESMLAERLELRRGTELVMRSRESEHLRHVRWGVLRENERLASELQPEDAAAAGTARELRAALGEGRALLAEQEELLRIRQELHGGPDGAAAFGPALAEGARLRAERAALGAERRALLGALGAAPGSAEDALLPAPEPSDCQLDAAVLHVARRCARLRAEVALLQEEGAQLREWLDAAAGPLTTPTQELVPLPAGEEATAPGGADAATAVPARAEPTALALAAPAPARGPAEEAAPLRAAKAVATDVARAMAAEAIAGSVVRAPPPAAQPARPAAAPVPAVAQSSGRAQGGLQQGCQREAEEAHASRGTVQG</sequence>
<feature type="compositionally biased region" description="Low complexity" evidence="3">
    <location>
        <begin position="252"/>
        <end position="262"/>
    </location>
</feature>
<dbReference type="PROSITE" id="PS50102">
    <property type="entry name" value="RRM"/>
    <property type="match status" value="2"/>
</dbReference>
<dbReference type="InterPro" id="IPR012677">
    <property type="entry name" value="Nucleotide-bd_a/b_plait_sf"/>
</dbReference>
<feature type="domain" description="RRM" evidence="4">
    <location>
        <begin position="59"/>
        <end position="135"/>
    </location>
</feature>
<organism evidence="5 6">
    <name type="scientific">Prorocentrum cordatum</name>
    <dbReference type="NCBI Taxonomy" id="2364126"/>
    <lineage>
        <taxon>Eukaryota</taxon>
        <taxon>Sar</taxon>
        <taxon>Alveolata</taxon>
        <taxon>Dinophyceae</taxon>
        <taxon>Prorocentrales</taxon>
        <taxon>Prorocentraceae</taxon>
        <taxon>Prorocentrum</taxon>
    </lineage>
</organism>
<dbReference type="Gene3D" id="3.30.70.330">
    <property type="match status" value="2"/>
</dbReference>
<feature type="domain" description="RRM" evidence="4">
    <location>
        <begin position="142"/>
        <end position="218"/>
    </location>
</feature>
<dbReference type="InterPro" id="IPR000504">
    <property type="entry name" value="RRM_dom"/>
</dbReference>
<evidence type="ECO:0000313" key="6">
    <source>
        <dbReference type="Proteomes" id="UP001189429"/>
    </source>
</evidence>
<feature type="region of interest" description="Disordered" evidence="3">
    <location>
        <begin position="685"/>
        <end position="734"/>
    </location>
</feature>
<evidence type="ECO:0000259" key="4">
    <source>
        <dbReference type="PROSITE" id="PS50102"/>
    </source>
</evidence>
<feature type="compositionally biased region" description="Low complexity" evidence="3">
    <location>
        <begin position="691"/>
        <end position="705"/>
    </location>
</feature>
<keyword evidence="6" id="KW-1185">Reference proteome</keyword>
<accession>A0ABN9VLD4</accession>